<dbReference type="RefSeq" id="WP_183306867.1">
    <property type="nucleotide sequence ID" value="NZ_JACIEP010000005.1"/>
</dbReference>
<keyword evidence="8 9" id="KW-0998">Cell outer membrane</keyword>
<comment type="similarity">
    <text evidence="9">Belongs to the TonB-dependent receptor family.</text>
</comment>
<evidence type="ECO:0000256" key="5">
    <source>
        <dbReference type="ARBA" id="ARBA00022729"/>
    </source>
</evidence>
<evidence type="ECO:0000313" key="12">
    <source>
        <dbReference type="EMBL" id="MBB4035963.1"/>
    </source>
</evidence>
<dbReference type="SUPFAM" id="SSF49464">
    <property type="entry name" value="Carboxypeptidase regulatory domain-like"/>
    <property type="match status" value="1"/>
</dbReference>
<accession>A0A840CVX5</accession>
<evidence type="ECO:0000256" key="10">
    <source>
        <dbReference type="SAM" id="SignalP"/>
    </source>
</evidence>
<dbReference type="GO" id="GO:0009279">
    <property type="term" value="C:cell outer membrane"/>
    <property type="evidence" value="ECO:0007669"/>
    <property type="project" value="UniProtKB-SubCell"/>
</dbReference>
<comment type="subcellular location">
    <subcellularLocation>
        <location evidence="1 9">Cell outer membrane</location>
        <topology evidence="1 9">Multi-pass membrane protein</topology>
    </subcellularLocation>
</comment>
<evidence type="ECO:0000256" key="4">
    <source>
        <dbReference type="ARBA" id="ARBA00022692"/>
    </source>
</evidence>
<evidence type="ECO:0000256" key="8">
    <source>
        <dbReference type="ARBA" id="ARBA00023237"/>
    </source>
</evidence>
<dbReference type="InterPro" id="IPR036942">
    <property type="entry name" value="Beta-barrel_TonB_sf"/>
</dbReference>
<sequence>MRKKLSFLLVGILFCSITAFAQTVVKGVVLDKDTKEPLIGVTVFSEDEKKGTATDLDGSFTLSLSSSKGKLKFTYVGYKAQELDVRANMGNVEMESDAFGLNDVIITSTIGVDRKTPVAMSSIDAEIIMLKTGTKEFPELLKSTPSVYATKTGGGYGDSQVRVRGFDSPNVAVMINGVPMNDMEWGGLYWSNWAGLGDVTRVMQVQRGLGASKISSPSVGGSINIITKSTDAEKGGSVYYGMGNDGYNKVSFNVSTGLMDNGWAVTLLGAKTWSDGYIQGTDFEAYSYFLNISKQLGTNQVLSLTAFGAPQWHNQRKDQLLISEWAKLPKNDRYQYNAGYGYDSSGQFKTFNYNEYHKPQISLNHIWDINLKSSLSTALYLSLGSGGGYSGVGNNRTAAYGSTNGLVNQDYRAGDGKVAGFGTYDFAKLMAENAENPNGSQLAIQNAINNHVWVGLLSTYSNKITDEIELQGGVDFRYYKGIHKTEIVDLLGGKFLVDPQRVIDGKYKDNADWVNEKLTVGDIVYRNYDGFVMQEGVFGQAEYSKDKLSAFVSGSFNVSNYWRVEKFAADNEKSDTKNKAGFGIKGGANYNFNINHNAFANIGYFSRTPFYSAGIFTSNQKSNAMNPNGRNEKVFSVEAGYGFVNSFMNAKVNIYRTEWNDKTMVRSLDSSRPEEGTLNLSGVNALHQGIEFEVNVRPTRNLNLKAMAAFNNWKWNSNASGYAVKQDGSVVEQNGAPVEAQVNLKGIHVGNSPQTFVAVGADYQIFKDMRIGLDFNHYARIFADFTVTINRWGANDFAQPWQIPNYQTFDLFYNYKFNIMGLKTTLTANIDNLFDAVYIADAKDGGDGKAESAQVYYGFGRTWSVGLKVHF</sequence>
<dbReference type="Proteomes" id="UP000555103">
    <property type="component" value="Unassembled WGS sequence"/>
</dbReference>
<evidence type="ECO:0000256" key="7">
    <source>
        <dbReference type="ARBA" id="ARBA00023136"/>
    </source>
</evidence>
<organism evidence="12 13">
    <name type="scientific">Dysgonomonas hofstadii</name>
    <dbReference type="NCBI Taxonomy" id="637886"/>
    <lineage>
        <taxon>Bacteria</taxon>
        <taxon>Pseudomonadati</taxon>
        <taxon>Bacteroidota</taxon>
        <taxon>Bacteroidia</taxon>
        <taxon>Bacteroidales</taxon>
        <taxon>Dysgonomonadaceae</taxon>
        <taxon>Dysgonomonas</taxon>
    </lineage>
</organism>
<dbReference type="GO" id="GO:0015344">
    <property type="term" value="F:siderophore uptake transmembrane transporter activity"/>
    <property type="evidence" value="ECO:0007669"/>
    <property type="project" value="TreeGrafter"/>
</dbReference>
<keyword evidence="6" id="KW-0798">TonB box</keyword>
<keyword evidence="12" id="KW-0675">Receptor</keyword>
<dbReference type="PROSITE" id="PS52016">
    <property type="entry name" value="TONB_DEPENDENT_REC_3"/>
    <property type="match status" value="1"/>
</dbReference>
<proteinExistence type="inferred from homology"/>
<dbReference type="Gene3D" id="2.170.130.10">
    <property type="entry name" value="TonB-dependent receptor, plug domain"/>
    <property type="match status" value="1"/>
</dbReference>
<evidence type="ECO:0000256" key="6">
    <source>
        <dbReference type="ARBA" id="ARBA00023077"/>
    </source>
</evidence>
<dbReference type="InterPro" id="IPR039426">
    <property type="entry name" value="TonB-dep_rcpt-like"/>
</dbReference>
<dbReference type="InterPro" id="IPR037066">
    <property type="entry name" value="Plug_dom_sf"/>
</dbReference>
<evidence type="ECO:0000256" key="9">
    <source>
        <dbReference type="PROSITE-ProRule" id="PRU01360"/>
    </source>
</evidence>
<keyword evidence="7 9" id="KW-0472">Membrane</keyword>
<feature type="domain" description="TonB-dependent receptor plug" evidence="11">
    <location>
        <begin position="114"/>
        <end position="221"/>
    </location>
</feature>
<evidence type="ECO:0000259" key="11">
    <source>
        <dbReference type="Pfam" id="PF07715"/>
    </source>
</evidence>
<evidence type="ECO:0000256" key="1">
    <source>
        <dbReference type="ARBA" id="ARBA00004571"/>
    </source>
</evidence>
<dbReference type="InterPro" id="IPR008969">
    <property type="entry name" value="CarboxyPept-like_regulatory"/>
</dbReference>
<dbReference type="Pfam" id="PF13715">
    <property type="entry name" value="CarbopepD_reg_2"/>
    <property type="match status" value="1"/>
</dbReference>
<dbReference type="SUPFAM" id="SSF56935">
    <property type="entry name" value="Porins"/>
    <property type="match status" value="1"/>
</dbReference>
<gene>
    <name evidence="12" type="ORF">GGR21_001858</name>
</gene>
<evidence type="ECO:0000256" key="2">
    <source>
        <dbReference type="ARBA" id="ARBA00022448"/>
    </source>
</evidence>
<keyword evidence="13" id="KW-1185">Reference proteome</keyword>
<keyword evidence="2 9" id="KW-0813">Transport</keyword>
<dbReference type="PANTHER" id="PTHR30069">
    <property type="entry name" value="TONB-DEPENDENT OUTER MEMBRANE RECEPTOR"/>
    <property type="match status" value="1"/>
</dbReference>
<reference evidence="12 13" key="1">
    <citation type="submission" date="2020-08" db="EMBL/GenBank/DDBJ databases">
        <title>Genomic Encyclopedia of Type Strains, Phase IV (KMG-IV): sequencing the most valuable type-strain genomes for metagenomic binning, comparative biology and taxonomic classification.</title>
        <authorList>
            <person name="Goeker M."/>
        </authorList>
    </citation>
    <scope>NUCLEOTIDE SEQUENCE [LARGE SCALE GENOMIC DNA]</scope>
    <source>
        <strain evidence="12 13">DSM 104969</strain>
    </source>
</reference>
<keyword evidence="3 9" id="KW-1134">Transmembrane beta strand</keyword>
<feature type="signal peptide" evidence="10">
    <location>
        <begin position="1"/>
        <end position="21"/>
    </location>
</feature>
<protein>
    <submittedName>
        <fullName evidence="12">Outer membrane cobalamin receptor</fullName>
    </submittedName>
</protein>
<dbReference type="Pfam" id="PF07715">
    <property type="entry name" value="Plug"/>
    <property type="match status" value="1"/>
</dbReference>
<dbReference type="Gene3D" id="2.60.40.1120">
    <property type="entry name" value="Carboxypeptidase-like, regulatory domain"/>
    <property type="match status" value="1"/>
</dbReference>
<dbReference type="Gene3D" id="2.40.170.20">
    <property type="entry name" value="TonB-dependent receptor, beta-barrel domain"/>
    <property type="match status" value="1"/>
</dbReference>
<feature type="chain" id="PRO_5033050283" evidence="10">
    <location>
        <begin position="22"/>
        <end position="871"/>
    </location>
</feature>
<dbReference type="InterPro" id="IPR010917">
    <property type="entry name" value="TonB_rcpt_CS"/>
</dbReference>
<name>A0A840CVX5_9BACT</name>
<evidence type="ECO:0000313" key="13">
    <source>
        <dbReference type="Proteomes" id="UP000555103"/>
    </source>
</evidence>
<evidence type="ECO:0000256" key="3">
    <source>
        <dbReference type="ARBA" id="ARBA00022452"/>
    </source>
</evidence>
<dbReference type="AlphaFoldDB" id="A0A840CVX5"/>
<dbReference type="EMBL" id="JACIEP010000005">
    <property type="protein sequence ID" value="MBB4035963.1"/>
    <property type="molecule type" value="Genomic_DNA"/>
</dbReference>
<dbReference type="PANTHER" id="PTHR30069:SF29">
    <property type="entry name" value="HEMOGLOBIN AND HEMOGLOBIN-HAPTOGLOBIN-BINDING PROTEIN 1-RELATED"/>
    <property type="match status" value="1"/>
</dbReference>
<dbReference type="InterPro" id="IPR012910">
    <property type="entry name" value="Plug_dom"/>
</dbReference>
<comment type="caution">
    <text evidence="12">The sequence shown here is derived from an EMBL/GenBank/DDBJ whole genome shotgun (WGS) entry which is preliminary data.</text>
</comment>
<keyword evidence="5 10" id="KW-0732">Signal</keyword>
<dbReference type="PROSITE" id="PS01156">
    <property type="entry name" value="TONB_DEPENDENT_REC_2"/>
    <property type="match status" value="1"/>
</dbReference>
<dbReference type="GO" id="GO:0044718">
    <property type="term" value="P:siderophore transmembrane transport"/>
    <property type="evidence" value="ECO:0007669"/>
    <property type="project" value="TreeGrafter"/>
</dbReference>
<keyword evidence="4 9" id="KW-0812">Transmembrane</keyword>